<feature type="transmembrane region" description="Helical" evidence="2">
    <location>
        <begin position="6"/>
        <end position="24"/>
    </location>
</feature>
<reference evidence="3 4" key="1">
    <citation type="submission" date="2019-09" db="EMBL/GenBank/DDBJ databases">
        <title>Distinct polysaccharide growth profiles of human intestinal Prevotella copri isolates.</title>
        <authorList>
            <person name="Fehlner-Peach H."/>
            <person name="Magnabosco C."/>
            <person name="Raghavan V."/>
            <person name="Scher J.U."/>
            <person name="Tett A."/>
            <person name="Cox L.M."/>
            <person name="Gottsegen C."/>
            <person name="Watters A."/>
            <person name="Wiltshire- Gordon J.D."/>
            <person name="Segata N."/>
            <person name="Bonneau R."/>
            <person name="Littman D.R."/>
        </authorList>
    </citation>
    <scope>NUCLEOTIDE SEQUENCE [LARGE SCALE GENOMIC DNA]</scope>
    <source>
        <strain evidence="4">iA622</strain>
    </source>
</reference>
<sequence>MENKRFFTYTAIAACMICAIAVAFNVFTDFELPGRIMAAILGVVITATITQVLLQGQTQKEGTLKRDSKIFEEKMKIYQNFLNSLYKAVKDGKLTDSEKMELQFQTSLVAMHCDPKFIKTISDAVNGVIKSTCPNKGDEHTPQTALIASLFDVVEAFRQDLYPDEFEKFDKEDRDYAIKKFDDAYQNANEGEDSPKEHLVVDVNLLSNISTLITQATTQNSPELADDNNPKANSIEKESTGNLGSLWEKAIERWKNAGWTVNPEPITEERPLWLKREDGVLGEIYMGFHDGHYYLEASYENDSNFSQCLKWKNGGRRRYGEWWEYPPLCFDTPQGEFLQKFESSLELRKYIIDKVEYLQSVIMKNDLTTRWMKAVGKQKDWYLFTWYWSTLACEYQNDAEGKIYMDTMPIEGKESAIIQLGNRANDRELLKQTLNKIGLADRISEIQEDCFINLEETGSLDPKVVGNKLQHWIKLISESVPSSAN</sequence>
<dbReference type="EMBL" id="VZCB01000039">
    <property type="protein sequence ID" value="MQN80132.1"/>
    <property type="molecule type" value="Genomic_DNA"/>
</dbReference>
<keyword evidence="2" id="KW-0472">Membrane</keyword>
<evidence type="ECO:0000256" key="1">
    <source>
        <dbReference type="SAM" id="MobiDB-lite"/>
    </source>
</evidence>
<dbReference type="OrthoDB" id="1083075at2"/>
<evidence type="ECO:0000313" key="4">
    <source>
        <dbReference type="Proteomes" id="UP000480425"/>
    </source>
</evidence>
<protein>
    <submittedName>
        <fullName evidence="3">Uncharacterized protein</fullName>
    </submittedName>
</protein>
<dbReference type="Proteomes" id="UP000480425">
    <property type="component" value="Unassembled WGS sequence"/>
</dbReference>
<accession>A0A6G1TXU8</accession>
<organism evidence="3 4">
    <name type="scientific">Segatella copri</name>
    <dbReference type="NCBI Taxonomy" id="165179"/>
    <lineage>
        <taxon>Bacteria</taxon>
        <taxon>Pseudomonadati</taxon>
        <taxon>Bacteroidota</taxon>
        <taxon>Bacteroidia</taxon>
        <taxon>Bacteroidales</taxon>
        <taxon>Prevotellaceae</taxon>
        <taxon>Segatella</taxon>
    </lineage>
</organism>
<dbReference type="RefSeq" id="WP_153122395.1">
    <property type="nucleotide sequence ID" value="NZ_VZCB01000039.1"/>
</dbReference>
<feature type="region of interest" description="Disordered" evidence="1">
    <location>
        <begin position="217"/>
        <end position="239"/>
    </location>
</feature>
<feature type="transmembrane region" description="Helical" evidence="2">
    <location>
        <begin position="36"/>
        <end position="54"/>
    </location>
</feature>
<proteinExistence type="predicted"/>
<evidence type="ECO:0000313" key="3">
    <source>
        <dbReference type="EMBL" id="MQN80132.1"/>
    </source>
</evidence>
<dbReference type="AlphaFoldDB" id="A0A6G1TXU8"/>
<comment type="caution">
    <text evidence="3">The sequence shown here is derived from an EMBL/GenBank/DDBJ whole genome shotgun (WGS) entry which is preliminary data.</text>
</comment>
<keyword evidence="2" id="KW-1133">Transmembrane helix</keyword>
<evidence type="ECO:0000256" key="2">
    <source>
        <dbReference type="SAM" id="Phobius"/>
    </source>
</evidence>
<gene>
    <name evidence="3" type="ORF">F7D73_04020</name>
</gene>
<keyword evidence="2" id="KW-0812">Transmembrane</keyword>
<name>A0A6G1TXU8_9BACT</name>